<sequence length="311" mass="35694">MKRSRVIENDENAPPKKFHHDDWEIKENIKKTVLTHAPSSDASAHVVDHPYSFPFPPYPTQLKLMSDLYKIFEDKCIGILESPTGTGKTLSSLCAVLSFLEDENQRIQRNIESNREKVKELKTVFVGAEFDEAMKIHKEMREYEEKAEVEEDKLERIRRRISEARSRYDHYQTTQEVEIEDCGNITPEKEPESPPELLKVVYATRTHSQIDQLTAELKRTRFQPRVVSLGSRSVFCPNSEVNKLPNSAAGDKCKDLRETNKCPYYKHSKVVLLSDHILAGITRDAQDVLKESTCLKACGYYASRAAVPFCE</sequence>
<evidence type="ECO:0000313" key="1">
    <source>
        <dbReference type="Proteomes" id="UP000887576"/>
    </source>
</evidence>
<evidence type="ECO:0000313" key="2">
    <source>
        <dbReference type="WBParaSite" id="JU765_v2.g11821.t1"/>
    </source>
</evidence>
<protein>
    <submittedName>
        <fullName evidence="2">Helicase ATP-binding domain-containing protein</fullName>
    </submittedName>
</protein>
<reference evidence="2" key="1">
    <citation type="submission" date="2022-11" db="UniProtKB">
        <authorList>
            <consortium name="WormBaseParasite"/>
        </authorList>
    </citation>
    <scope>IDENTIFICATION</scope>
</reference>
<accession>A0AC34Q143</accession>
<dbReference type="Proteomes" id="UP000887576">
    <property type="component" value="Unplaced"/>
</dbReference>
<name>A0AC34Q143_9BILA</name>
<organism evidence="1 2">
    <name type="scientific">Panagrolaimus sp. JU765</name>
    <dbReference type="NCBI Taxonomy" id="591449"/>
    <lineage>
        <taxon>Eukaryota</taxon>
        <taxon>Metazoa</taxon>
        <taxon>Ecdysozoa</taxon>
        <taxon>Nematoda</taxon>
        <taxon>Chromadorea</taxon>
        <taxon>Rhabditida</taxon>
        <taxon>Tylenchina</taxon>
        <taxon>Panagrolaimomorpha</taxon>
        <taxon>Panagrolaimoidea</taxon>
        <taxon>Panagrolaimidae</taxon>
        <taxon>Panagrolaimus</taxon>
    </lineage>
</organism>
<proteinExistence type="predicted"/>
<dbReference type="WBParaSite" id="JU765_v2.g11821.t1">
    <property type="protein sequence ID" value="JU765_v2.g11821.t1"/>
    <property type="gene ID" value="JU765_v2.g11821"/>
</dbReference>